<gene>
    <name evidence="1" type="ORF">BSK51_15845</name>
</gene>
<keyword evidence="2" id="KW-1185">Reference proteome</keyword>
<protein>
    <recommendedName>
        <fullName evidence="3">HTH merR-type domain-containing protein</fullName>
    </recommendedName>
</protein>
<comment type="caution">
    <text evidence="1">The sequence shown here is derived from an EMBL/GenBank/DDBJ whole genome shotgun (WGS) entry which is preliminary data.</text>
</comment>
<evidence type="ECO:0000313" key="2">
    <source>
        <dbReference type="Proteomes" id="UP000187313"/>
    </source>
</evidence>
<organism evidence="1 2">
    <name type="scientific">Paenibacillus odorifer</name>
    <dbReference type="NCBI Taxonomy" id="189426"/>
    <lineage>
        <taxon>Bacteria</taxon>
        <taxon>Bacillati</taxon>
        <taxon>Bacillota</taxon>
        <taxon>Bacilli</taxon>
        <taxon>Bacillales</taxon>
        <taxon>Paenibacillaceae</taxon>
        <taxon>Paenibacillus</taxon>
    </lineage>
</organism>
<evidence type="ECO:0000313" key="1">
    <source>
        <dbReference type="EMBL" id="OMD50447.1"/>
    </source>
</evidence>
<proteinExistence type="predicted"/>
<dbReference type="EMBL" id="MPTD01000010">
    <property type="protein sequence ID" value="OMD50447.1"/>
    <property type="molecule type" value="Genomic_DNA"/>
</dbReference>
<dbReference type="Proteomes" id="UP000187313">
    <property type="component" value="Unassembled WGS sequence"/>
</dbReference>
<dbReference type="RefSeq" id="WP_076275650.1">
    <property type="nucleotide sequence ID" value="NZ_MPTD01000010.1"/>
</dbReference>
<evidence type="ECO:0008006" key="3">
    <source>
        <dbReference type="Google" id="ProtNLM"/>
    </source>
</evidence>
<reference evidence="1 2" key="1">
    <citation type="submission" date="2016-10" db="EMBL/GenBank/DDBJ databases">
        <title>Paenibacillus species isolates.</title>
        <authorList>
            <person name="Beno S.M."/>
        </authorList>
    </citation>
    <scope>NUCLEOTIDE SEQUENCE [LARGE SCALE GENOMIC DNA]</scope>
    <source>
        <strain evidence="1 2">FSL R5-0923</strain>
    </source>
</reference>
<accession>A0ABX3HIK3</accession>
<name>A0ABX3HIK3_9BACL</name>
<sequence>MKRYYTIPEIAHRLTINSHSNLVSQKTVNKWISQKKPVVERIPENIRGFGIYPYWIEVTHLKSFLNEIGYDADKLFPDNA</sequence>